<dbReference type="Pfam" id="PF00528">
    <property type="entry name" value="BPD_transp_1"/>
    <property type="match status" value="1"/>
</dbReference>
<evidence type="ECO:0000256" key="4">
    <source>
        <dbReference type="ARBA" id="ARBA00022692"/>
    </source>
</evidence>
<keyword evidence="4 7" id="KW-0812">Transmembrane</keyword>
<evidence type="ECO:0000313" key="9">
    <source>
        <dbReference type="EMBL" id="CUN88413.1"/>
    </source>
</evidence>
<name>A0A174AJL3_9FIRM</name>
<dbReference type="GO" id="GO:0005886">
    <property type="term" value="C:plasma membrane"/>
    <property type="evidence" value="ECO:0007669"/>
    <property type="project" value="UniProtKB-SubCell"/>
</dbReference>
<feature type="transmembrane region" description="Helical" evidence="7">
    <location>
        <begin position="121"/>
        <end position="143"/>
    </location>
</feature>
<evidence type="ECO:0000256" key="2">
    <source>
        <dbReference type="ARBA" id="ARBA00022448"/>
    </source>
</evidence>
<comment type="similarity">
    <text evidence="7">Belongs to the binding-protein-dependent transport system permease family.</text>
</comment>
<keyword evidence="6 7" id="KW-0472">Membrane</keyword>
<evidence type="ECO:0000256" key="3">
    <source>
        <dbReference type="ARBA" id="ARBA00022475"/>
    </source>
</evidence>
<keyword evidence="2 7" id="KW-0813">Transport</keyword>
<dbReference type="CDD" id="cd06261">
    <property type="entry name" value="TM_PBP2"/>
    <property type="match status" value="1"/>
</dbReference>
<dbReference type="AlphaFoldDB" id="A0A174AJL3"/>
<feature type="transmembrane region" description="Helical" evidence="7">
    <location>
        <begin position="149"/>
        <end position="170"/>
    </location>
</feature>
<evidence type="ECO:0000259" key="8">
    <source>
        <dbReference type="PROSITE" id="PS50928"/>
    </source>
</evidence>
<dbReference type="PROSITE" id="PS50928">
    <property type="entry name" value="ABC_TM1"/>
    <property type="match status" value="1"/>
</dbReference>
<organism evidence="9 10">
    <name type="scientific">Hungatella hathewayi</name>
    <dbReference type="NCBI Taxonomy" id="154046"/>
    <lineage>
        <taxon>Bacteria</taxon>
        <taxon>Bacillati</taxon>
        <taxon>Bacillota</taxon>
        <taxon>Clostridia</taxon>
        <taxon>Lachnospirales</taxon>
        <taxon>Lachnospiraceae</taxon>
        <taxon>Hungatella</taxon>
    </lineage>
</organism>
<feature type="transmembrane region" description="Helical" evidence="7">
    <location>
        <begin position="201"/>
        <end position="222"/>
    </location>
</feature>
<dbReference type="EMBL" id="CYZE01000002">
    <property type="protein sequence ID" value="CUN88413.1"/>
    <property type="molecule type" value="Genomic_DNA"/>
</dbReference>
<keyword evidence="3" id="KW-1003">Cell membrane</keyword>
<protein>
    <submittedName>
        <fullName evidence="9">Binding-protein-dependent transport system inner membrane protein</fullName>
    </submittedName>
</protein>
<dbReference type="PANTHER" id="PTHR43744:SF8">
    <property type="entry name" value="SN-GLYCEROL-3-PHOSPHATE TRANSPORT SYSTEM PERMEASE PROTEIN UGPE"/>
    <property type="match status" value="1"/>
</dbReference>
<feature type="transmembrane region" description="Helical" evidence="7">
    <location>
        <begin position="21"/>
        <end position="44"/>
    </location>
</feature>
<sequence>MAADTKTGKRGGLTSRRRKKTIVNVICFILLAAASLTVLMPLWFMVSTALKSMDEIFTYPITWYPHEPIWSNFKDAWVSAEFTRWFFNSVFVAAFAIIGGVLANSLVAYGFAKIRFPGRNIMFSIILATMMIPEFVTMIPQYVLYAKLGWVGTYLPLIVPQFMGSAYFIFMLRQFYSGIPNSVIESAQIDGASHFRIWRSIMLPMAKPAIMTVVVLSFNWSWNDFLKPLLYLMDTKTFTLQLGLKIFVSQSNTQWNYLMAASCIVLLPIIVVFMCLQRYFTDGMNIGGAVKG</sequence>
<evidence type="ECO:0000256" key="6">
    <source>
        <dbReference type="ARBA" id="ARBA00023136"/>
    </source>
</evidence>
<dbReference type="InterPro" id="IPR035906">
    <property type="entry name" value="MetI-like_sf"/>
</dbReference>
<evidence type="ECO:0000313" key="10">
    <source>
        <dbReference type="Proteomes" id="UP000095651"/>
    </source>
</evidence>
<feature type="domain" description="ABC transmembrane type-1" evidence="8">
    <location>
        <begin position="86"/>
        <end position="276"/>
    </location>
</feature>
<evidence type="ECO:0000256" key="5">
    <source>
        <dbReference type="ARBA" id="ARBA00022989"/>
    </source>
</evidence>
<keyword evidence="5 7" id="KW-1133">Transmembrane helix</keyword>
<evidence type="ECO:0000256" key="7">
    <source>
        <dbReference type="RuleBase" id="RU363032"/>
    </source>
</evidence>
<dbReference type="Proteomes" id="UP000095651">
    <property type="component" value="Unassembled WGS sequence"/>
</dbReference>
<dbReference type="Gene3D" id="1.10.3720.10">
    <property type="entry name" value="MetI-like"/>
    <property type="match status" value="1"/>
</dbReference>
<proteinExistence type="inferred from homology"/>
<dbReference type="InterPro" id="IPR000515">
    <property type="entry name" value="MetI-like"/>
</dbReference>
<reference evidence="9 10" key="1">
    <citation type="submission" date="2015-09" db="EMBL/GenBank/DDBJ databases">
        <authorList>
            <consortium name="Pathogen Informatics"/>
        </authorList>
    </citation>
    <scope>NUCLEOTIDE SEQUENCE [LARGE SCALE GENOMIC DNA]</scope>
    <source>
        <strain evidence="9 10">2789STDY5608850</strain>
    </source>
</reference>
<gene>
    <name evidence="9" type="primary">malG_2</name>
    <name evidence="9" type="ORF">ERS852407_01352</name>
</gene>
<feature type="transmembrane region" description="Helical" evidence="7">
    <location>
        <begin position="257"/>
        <end position="276"/>
    </location>
</feature>
<accession>A0A174AJL3</accession>
<dbReference type="PANTHER" id="PTHR43744">
    <property type="entry name" value="ABC TRANSPORTER PERMEASE PROTEIN MG189-RELATED-RELATED"/>
    <property type="match status" value="1"/>
</dbReference>
<dbReference type="SUPFAM" id="SSF161098">
    <property type="entry name" value="MetI-like"/>
    <property type="match status" value="1"/>
</dbReference>
<feature type="transmembrane region" description="Helical" evidence="7">
    <location>
        <begin position="85"/>
        <end position="109"/>
    </location>
</feature>
<comment type="subcellular location">
    <subcellularLocation>
        <location evidence="1 7">Cell membrane</location>
        <topology evidence="1 7">Multi-pass membrane protein</topology>
    </subcellularLocation>
</comment>
<dbReference type="GO" id="GO:0055085">
    <property type="term" value="P:transmembrane transport"/>
    <property type="evidence" value="ECO:0007669"/>
    <property type="project" value="InterPro"/>
</dbReference>
<evidence type="ECO:0000256" key="1">
    <source>
        <dbReference type="ARBA" id="ARBA00004651"/>
    </source>
</evidence>
<dbReference type="RefSeq" id="WP_055653640.1">
    <property type="nucleotide sequence ID" value="NZ_CABIXC010000002.1"/>
</dbReference>